<sequence length="780" mass="88852">MTTIKLVTKSFLAIIVSFLCIGVAFAQSNYYLTGRVISVDGDPIPFATIQVESKSEDEAAIGGIANELGEFALPTQLAHPLDHYSLKVSSLGYETLVLEKIEPDKFMTITLQEMSYELREVTIKPKEKSVRLRHNGLEIDAKKFGIEKFGDPFDALSNVPGLIVKGEQITVLGRGAPIIYVNGRLLKDNSMLYQYDLQRITKIRVVTNPGANYPVATNSVIEIEIKDPNEGLGGLLRATSQQGRRFSHREYLSLVYRKGAMDLFVIANNNTKQRRSDTEVKMKLPDRYETNLITNVDQGTKTISQYIISGINYTISDQHKLGIQYDFTHTPKYSINSGIETDVIRSAEKRREAQESHYRDKNRCHNINAYYSGTITDRLRVRYDTDLLWQNDKALNDFTVEKKGTVEDYNTDLRQRSRLVSGRLQNFWTLPEGQLNFGGEFALTKNTQNHKATLSTLNQGESEIKNQFYGLFSSYSHHWSGDWGLFGGELGLRYEYNTFEYLENGVEVKDQKKDFHVLAPTIQVFFQKDDLSASLSYRMTTQRPSYNLLSDRHQYNNEYLYEGGNKYLLPSCTHLLSLQTQRKELMVGMEYKYIKDMISFNTSYVDDLGVALSKPINIPSSHFLSLQALWSYELGFWKPTWQLLAQKPIVRYEGQDYSKPSLTIIANDILSYSFRNIDIGANAMLFTGGSNGLANISSFYKVDLYANASFLDKKLRVSLVFDDLFASSNATATMFNKGLETSFFENSDSRQVRLTITYNLPRKKNRYDGKASSSEINRIL</sequence>
<organism evidence="2 3">
    <name type="scientific">Porphyromonas levii</name>
    <dbReference type="NCBI Taxonomy" id="28114"/>
    <lineage>
        <taxon>Bacteria</taxon>
        <taxon>Pseudomonadati</taxon>
        <taxon>Bacteroidota</taxon>
        <taxon>Bacteroidia</taxon>
        <taxon>Bacteroidales</taxon>
        <taxon>Porphyromonadaceae</taxon>
        <taxon>Porphyromonas</taxon>
    </lineage>
</organism>
<comment type="caution">
    <text evidence="2">The sequence shown here is derived from an EMBL/GenBank/DDBJ whole genome shotgun (WGS) entry which is preliminary data.</text>
</comment>
<keyword evidence="3" id="KW-1185">Reference proteome</keyword>
<proteinExistence type="predicted"/>
<protein>
    <recommendedName>
        <fullName evidence="1">Outer membrane protein beta-barrel domain-containing protein</fullName>
    </recommendedName>
</protein>
<dbReference type="Pfam" id="PF14905">
    <property type="entry name" value="OMP_b-brl_3"/>
    <property type="match status" value="1"/>
</dbReference>
<evidence type="ECO:0000313" key="2">
    <source>
        <dbReference type="EMBL" id="TFH94033.1"/>
    </source>
</evidence>
<dbReference type="SUPFAM" id="SSF56935">
    <property type="entry name" value="Porins"/>
    <property type="match status" value="1"/>
</dbReference>
<evidence type="ECO:0000259" key="1">
    <source>
        <dbReference type="Pfam" id="PF14905"/>
    </source>
</evidence>
<dbReference type="RefSeq" id="WP_134850015.1">
    <property type="nucleotide sequence ID" value="NZ_CP197400.1"/>
</dbReference>
<dbReference type="EMBL" id="SPNC01000211">
    <property type="protein sequence ID" value="TFH94033.1"/>
    <property type="molecule type" value="Genomic_DNA"/>
</dbReference>
<dbReference type="Proteomes" id="UP000297225">
    <property type="component" value="Unassembled WGS sequence"/>
</dbReference>
<reference evidence="2 3" key="1">
    <citation type="submission" date="2019-03" db="EMBL/GenBank/DDBJ databases">
        <title>Porphyromonas levii Isolated from the Uterus of Dairy Cows.</title>
        <authorList>
            <person name="Francis A.M."/>
        </authorList>
    </citation>
    <scope>NUCLEOTIDE SEQUENCE [LARGE SCALE GENOMIC DNA]</scope>
    <source>
        <strain evidence="2 3">AF5678</strain>
    </source>
</reference>
<feature type="domain" description="Outer membrane protein beta-barrel" evidence="1">
    <location>
        <begin position="409"/>
        <end position="758"/>
    </location>
</feature>
<dbReference type="InterPro" id="IPR041700">
    <property type="entry name" value="OMP_b-brl_3"/>
</dbReference>
<dbReference type="AlphaFoldDB" id="A0A4Y8WNT7"/>
<name>A0A4Y8WNT7_9PORP</name>
<dbReference type="OrthoDB" id="905020at2"/>
<gene>
    <name evidence="2" type="ORF">E4P47_09220</name>
</gene>
<dbReference type="SUPFAM" id="SSF49464">
    <property type="entry name" value="Carboxypeptidase regulatory domain-like"/>
    <property type="match status" value="1"/>
</dbReference>
<dbReference type="InterPro" id="IPR008969">
    <property type="entry name" value="CarboxyPept-like_regulatory"/>
</dbReference>
<evidence type="ECO:0000313" key="3">
    <source>
        <dbReference type="Proteomes" id="UP000297225"/>
    </source>
</evidence>
<accession>A0A4Y8WNT7</accession>